<dbReference type="AlphaFoldDB" id="A0A2T4N3H1"/>
<dbReference type="Pfam" id="PF00497">
    <property type="entry name" value="SBP_bac_3"/>
    <property type="match status" value="1"/>
</dbReference>
<protein>
    <submittedName>
        <fullName evidence="3">ABC transporter substrate-binding protein</fullName>
    </submittedName>
</protein>
<evidence type="ECO:0000313" key="4">
    <source>
        <dbReference type="Proteomes" id="UP000241986"/>
    </source>
</evidence>
<gene>
    <name evidence="3" type="ORF">DAA48_09600</name>
</gene>
<keyword evidence="1" id="KW-0732">Signal</keyword>
<evidence type="ECO:0000256" key="1">
    <source>
        <dbReference type="SAM" id="SignalP"/>
    </source>
</evidence>
<proteinExistence type="predicted"/>
<evidence type="ECO:0000313" key="3">
    <source>
        <dbReference type="EMBL" id="PTH81390.1"/>
    </source>
</evidence>
<reference evidence="3 4" key="1">
    <citation type="submission" date="2018-03" db="EMBL/GenBank/DDBJ databases">
        <title>Aeromonas veronii whole genome sequencing and analysis.</title>
        <authorList>
            <person name="Xie H."/>
            <person name="Liu T."/>
            <person name="Wang K."/>
        </authorList>
    </citation>
    <scope>NUCLEOTIDE SEQUENCE [LARGE SCALE GENOMIC DNA]</scope>
    <source>
        <strain evidence="3 4">XH.VA.1</strain>
    </source>
</reference>
<sequence length="259" mass="29475">MMWCQGWRMIGLYGWLLVSLFGAGSAVAADEPPTLTLLTELWPPYVMRSDNGELAGADLDLACTVLRQMGYRTEIRVLPWKRVLQQARLRQGDAVVDVFFEPSRQHWLHYPEEPLSYSGEVLFYPSARPVDFKQLSDLKGLRIGIQEDYAYSPDFLTDPGVIRMPMTGEGNAIKQLHLMMAGRLDGVVLNERVGRYLLHTQGLQDQVNHGSRLLTDDNRNFLAFTHKPGHDQLAIRFSSALKAFKQTPAYKQLLARYHL</sequence>
<dbReference type="EMBL" id="PZKL01000022">
    <property type="protein sequence ID" value="PTH81390.1"/>
    <property type="molecule type" value="Genomic_DNA"/>
</dbReference>
<dbReference type="PANTHER" id="PTHR38834">
    <property type="entry name" value="PERIPLASMIC SUBSTRATE BINDING PROTEIN FAMILY 3"/>
    <property type="match status" value="1"/>
</dbReference>
<dbReference type="Gene3D" id="3.40.190.10">
    <property type="entry name" value="Periplasmic binding protein-like II"/>
    <property type="match status" value="2"/>
</dbReference>
<feature type="chain" id="PRO_5015710101" evidence="1">
    <location>
        <begin position="29"/>
        <end position="259"/>
    </location>
</feature>
<feature type="domain" description="Solute-binding protein family 3/N-terminal" evidence="2">
    <location>
        <begin position="42"/>
        <end position="257"/>
    </location>
</feature>
<accession>A0A2T4N3H1</accession>
<name>A0A2T4N3H1_AERVE</name>
<evidence type="ECO:0000259" key="2">
    <source>
        <dbReference type="Pfam" id="PF00497"/>
    </source>
</evidence>
<organism evidence="3 4">
    <name type="scientific">Aeromonas veronii</name>
    <dbReference type="NCBI Taxonomy" id="654"/>
    <lineage>
        <taxon>Bacteria</taxon>
        <taxon>Pseudomonadati</taxon>
        <taxon>Pseudomonadota</taxon>
        <taxon>Gammaproteobacteria</taxon>
        <taxon>Aeromonadales</taxon>
        <taxon>Aeromonadaceae</taxon>
        <taxon>Aeromonas</taxon>
    </lineage>
</organism>
<dbReference type="SUPFAM" id="SSF53850">
    <property type="entry name" value="Periplasmic binding protein-like II"/>
    <property type="match status" value="1"/>
</dbReference>
<comment type="caution">
    <text evidence="3">The sequence shown here is derived from an EMBL/GenBank/DDBJ whole genome shotgun (WGS) entry which is preliminary data.</text>
</comment>
<feature type="signal peptide" evidence="1">
    <location>
        <begin position="1"/>
        <end position="28"/>
    </location>
</feature>
<dbReference type="PANTHER" id="PTHR38834:SF3">
    <property type="entry name" value="SOLUTE-BINDING PROTEIN FAMILY 3_N-TERMINAL DOMAIN-CONTAINING PROTEIN"/>
    <property type="match status" value="1"/>
</dbReference>
<dbReference type="Proteomes" id="UP000241986">
    <property type="component" value="Unassembled WGS sequence"/>
</dbReference>
<dbReference type="InterPro" id="IPR001638">
    <property type="entry name" value="Solute-binding_3/MltF_N"/>
</dbReference>